<protein>
    <submittedName>
        <fullName evidence="2">Uncharacterized protein</fullName>
    </submittedName>
</protein>
<feature type="region of interest" description="Disordered" evidence="1">
    <location>
        <begin position="1"/>
        <end position="22"/>
    </location>
</feature>
<name>A0A6G3XYQ7_9ACTN</name>
<dbReference type="AlphaFoldDB" id="A0A6G3XYQ7"/>
<dbReference type="InterPro" id="IPR008971">
    <property type="entry name" value="HSP40/DnaJ_pept-bd"/>
</dbReference>
<dbReference type="Gene3D" id="2.10.230.10">
    <property type="entry name" value="Heat shock protein DnaJ, cysteine-rich domain"/>
    <property type="match status" value="1"/>
</dbReference>
<organism evidence="2">
    <name type="scientific">Streptomyces sp. SID7499</name>
    <dbReference type="NCBI Taxonomy" id="2706086"/>
    <lineage>
        <taxon>Bacteria</taxon>
        <taxon>Bacillati</taxon>
        <taxon>Actinomycetota</taxon>
        <taxon>Actinomycetes</taxon>
        <taxon>Kitasatosporales</taxon>
        <taxon>Streptomycetaceae</taxon>
        <taxon>Streptomyces</taxon>
    </lineage>
</organism>
<evidence type="ECO:0000256" key="1">
    <source>
        <dbReference type="SAM" id="MobiDB-lite"/>
    </source>
</evidence>
<evidence type="ECO:0000313" key="2">
    <source>
        <dbReference type="EMBL" id="NEE22640.1"/>
    </source>
</evidence>
<comment type="caution">
    <text evidence="2">The sequence shown here is derived from an EMBL/GenBank/DDBJ whole genome shotgun (WGS) entry which is preliminary data.</text>
</comment>
<dbReference type="EMBL" id="JAAGMN010009821">
    <property type="protein sequence ID" value="NEE22640.1"/>
    <property type="molecule type" value="Genomic_DNA"/>
</dbReference>
<dbReference type="GO" id="GO:0006457">
    <property type="term" value="P:protein folding"/>
    <property type="evidence" value="ECO:0007669"/>
    <property type="project" value="InterPro"/>
</dbReference>
<accession>A0A6G3XYQ7</accession>
<reference evidence="2" key="1">
    <citation type="submission" date="2020-01" db="EMBL/GenBank/DDBJ databases">
        <title>Insect and environment-associated Actinomycetes.</title>
        <authorList>
            <person name="Currrie C."/>
            <person name="Chevrette M."/>
            <person name="Carlson C."/>
            <person name="Stubbendieck R."/>
            <person name="Wendt-Pienkowski E."/>
        </authorList>
    </citation>
    <scope>NUCLEOTIDE SEQUENCE</scope>
    <source>
        <strain evidence="2">SID7499</strain>
    </source>
</reference>
<dbReference type="SUPFAM" id="SSF49493">
    <property type="entry name" value="HSP40/DnaJ peptide-binding domain"/>
    <property type="match status" value="1"/>
</dbReference>
<dbReference type="Gene3D" id="2.60.260.20">
    <property type="entry name" value="Urease metallochaperone UreE, N-terminal domain"/>
    <property type="match status" value="1"/>
</dbReference>
<sequence>MGRAEGDQRPYFGATPPSRGKDLTHDIDVTLVEAAHGAVIPLRITAHKPCPACATRTDEKVARSCTICEG</sequence>
<proteinExistence type="predicted"/>
<gene>
    <name evidence="2" type="ORF">G3M58_91335</name>
</gene>
<dbReference type="GO" id="GO:0051082">
    <property type="term" value="F:unfolded protein binding"/>
    <property type="evidence" value="ECO:0007669"/>
    <property type="project" value="InterPro"/>
</dbReference>